<keyword evidence="6" id="KW-0472">Membrane</keyword>
<comment type="similarity">
    <text evidence="1">Belongs to the UDP-glycosyltransferase family.</text>
</comment>
<dbReference type="AlphaFoldDB" id="A0ABD2JJT9"/>
<feature type="transmembrane region" description="Helical" evidence="6">
    <location>
        <begin position="12"/>
        <end position="31"/>
    </location>
</feature>
<dbReference type="SUPFAM" id="SSF53756">
    <property type="entry name" value="UDP-Glycosyltransferase/glycogen phosphorylase"/>
    <property type="match status" value="1"/>
</dbReference>
<dbReference type="InterPro" id="IPR002213">
    <property type="entry name" value="UDP_glucos_trans"/>
</dbReference>
<dbReference type="InterPro" id="IPR050271">
    <property type="entry name" value="UDP-glycosyltransferase"/>
</dbReference>
<dbReference type="GO" id="GO:0015020">
    <property type="term" value="F:glucuronosyltransferase activity"/>
    <property type="evidence" value="ECO:0007669"/>
    <property type="project" value="UniProtKB-EC"/>
</dbReference>
<dbReference type="Pfam" id="PF00201">
    <property type="entry name" value="UDPGT"/>
    <property type="match status" value="1"/>
</dbReference>
<keyword evidence="4" id="KW-0808">Transferase</keyword>
<evidence type="ECO:0000256" key="1">
    <source>
        <dbReference type="ARBA" id="ARBA00009995"/>
    </source>
</evidence>
<feature type="transmembrane region" description="Helical" evidence="6">
    <location>
        <begin position="554"/>
        <end position="573"/>
    </location>
</feature>
<dbReference type="InterPro" id="IPR035595">
    <property type="entry name" value="UDP_glycos_trans_CS"/>
</dbReference>
<evidence type="ECO:0000256" key="6">
    <source>
        <dbReference type="SAM" id="Phobius"/>
    </source>
</evidence>
<sequence>MFSSGGVSVALFWLLSFSFSVDGLSFLFFLIGTNQFERQTFEFMAQEFARRAHKVMTVKPILVPEEPRLVKPILHMVNEKVLKDVLPRRLSEPLALVAQNVPWGEETDAENALRVPYWAAHNHSCGKMLNSNLMEVMARDDFDLAILYVGNPCLMGLVHSVGLPFVLFDLEGITEETLVASGAPWNLPELALDGNAFSIFRAFSRRLSRSLSLLSESFAQSAVPWLAQLFSKRFRHLDGPIDALFASDFEINRKFRGKFPKVAELRRMARLFLVNSDPFLEAPSSAFPNNLLPVGGVHIDSIRPLFSPWNFSMEANGKGVILCSFGTQMDTGTMPTEFVRSLLDTFALLSDYRIFWRISPKLSLPAGLSPSQIDGLSERMPHLNITSFFPQNELLAHHRTRLLITNGGAHSLMEAIHWGVPLLGIPLYGSNRRNLEKVEQRGIGILLGKDEAANAHSLLRAIRRVLNCPKIGRRAREFGRSVRLRPSSAFDRSLHALETVARLRPSDGAVLRSSLRSHPLALLFFQSLPFDVSVMLFLCLMALAALVIKSVFKLAALCYRIAAFFAVAAAVPFQSLKKAPGAILNRSIWRRNKLNEGGEAKKEQ</sequence>
<dbReference type="PANTHER" id="PTHR48043:SF18">
    <property type="entry name" value="GLUCURONOSYLTRANSFERASE"/>
    <property type="match status" value="1"/>
</dbReference>
<dbReference type="PANTHER" id="PTHR48043">
    <property type="entry name" value="EG:EG0003.4 PROTEIN-RELATED"/>
    <property type="match status" value="1"/>
</dbReference>
<evidence type="ECO:0000256" key="2">
    <source>
        <dbReference type="ARBA" id="ARBA00012544"/>
    </source>
</evidence>
<evidence type="ECO:0000256" key="5">
    <source>
        <dbReference type="ARBA" id="ARBA00047475"/>
    </source>
</evidence>
<reference evidence="7 8" key="1">
    <citation type="submission" date="2024-10" db="EMBL/GenBank/DDBJ databases">
        <authorList>
            <person name="Kim D."/>
        </authorList>
    </citation>
    <scope>NUCLEOTIDE SEQUENCE [LARGE SCALE GENOMIC DNA]</scope>
    <source>
        <strain evidence="7">Taebaek</strain>
    </source>
</reference>
<dbReference type="Gene3D" id="3.40.50.2000">
    <property type="entry name" value="Glycogen Phosphorylase B"/>
    <property type="match status" value="1"/>
</dbReference>
<name>A0ABD2JJT9_HETSC</name>
<dbReference type="PROSITE" id="PS00375">
    <property type="entry name" value="UDPGT"/>
    <property type="match status" value="1"/>
</dbReference>
<comment type="caution">
    <text evidence="7">The sequence shown here is derived from an EMBL/GenBank/DDBJ whole genome shotgun (WGS) entry which is preliminary data.</text>
</comment>
<evidence type="ECO:0000313" key="8">
    <source>
        <dbReference type="Proteomes" id="UP001620645"/>
    </source>
</evidence>
<keyword evidence="6" id="KW-1133">Transmembrane helix</keyword>
<keyword evidence="8" id="KW-1185">Reference proteome</keyword>
<gene>
    <name evidence="7" type="ORF">niasHS_007264</name>
</gene>
<protein>
    <recommendedName>
        <fullName evidence="2">glucuronosyltransferase</fullName>
        <ecNumber evidence="2">2.4.1.17</ecNumber>
    </recommendedName>
</protein>
<feature type="transmembrane region" description="Helical" evidence="6">
    <location>
        <begin position="520"/>
        <end position="548"/>
    </location>
</feature>
<dbReference type="EC" id="2.4.1.17" evidence="2"/>
<keyword evidence="3" id="KW-0328">Glycosyltransferase</keyword>
<evidence type="ECO:0000313" key="7">
    <source>
        <dbReference type="EMBL" id="KAL3090889.1"/>
    </source>
</evidence>
<dbReference type="Proteomes" id="UP001620645">
    <property type="component" value="Unassembled WGS sequence"/>
</dbReference>
<evidence type="ECO:0000256" key="4">
    <source>
        <dbReference type="ARBA" id="ARBA00022679"/>
    </source>
</evidence>
<keyword evidence="6" id="KW-0812">Transmembrane</keyword>
<evidence type="ECO:0000256" key="3">
    <source>
        <dbReference type="ARBA" id="ARBA00022676"/>
    </source>
</evidence>
<dbReference type="CDD" id="cd03784">
    <property type="entry name" value="GT1_Gtf-like"/>
    <property type="match status" value="1"/>
</dbReference>
<accession>A0ABD2JJT9</accession>
<comment type="catalytic activity">
    <reaction evidence="5">
        <text>glucuronate acceptor + UDP-alpha-D-glucuronate = acceptor beta-D-glucuronoside + UDP + H(+)</text>
        <dbReference type="Rhea" id="RHEA:21032"/>
        <dbReference type="ChEBI" id="CHEBI:15378"/>
        <dbReference type="ChEBI" id="CHEBI:58052"/>
        <dbReference type="ChEBI" id="CHEBI:58223"/>
        <dbReference type="ChEBI" id="CHEBI:132367"/>
        <dbReference type="ChEBI" id="CHEBI:132368"/>
        <dbReference type="EC" id="2.4.1.17"/>
    </reaction>
</comment>
<organism evidence="7 8">
    <name type="scientific">Heterodera schachtii</name>
    <name type="common">Sugarbeet cyst nematode worm</name>
    <name type="synonym">Tylenchus schachtii</name>
    <dbReference type="NCBI Taxonomy" id="97005"/>
    <lineage>
        <taxon>Eukaryota</taxon>
        <taxon>Metazoa</taxon>
        <taxon>Ecdysozoa</taxon>
        <taxon>Nematoda</taxon>
        <taxon>Chromadorea</taxon>
        <taxon>Rhabditida</taxon>
        <taxon>Tylenchina</taxon>
        <taxon>Tylenchomorpha</taxon>
        <taxon>Tylenchoidea</taxon>
        <taxon>Heteroderidae</taxon>
        <taxon>Heteroderinae</taxon>
        <taxon>Heterodera</taxon>
    </lineage>
</organism>
<proteinExistence type="inferred from homology"/>
<dbReference type="EMBL" id="JBICCN010000138">
    <property type="protein sequence ID" value="KAL3090889.1"/>
    <property type="molecule type" value="Genomic_DNA"/>
</dbReference>